<dbReference type="GO" id="GO:0006783">
    <property type="term" value="P:heme biosynthetic process"/>
    <property type="evidence" value="ECO:0007669"/>
    <property type="project" value="UniProtKB-UniRule"/>
</dbReference>
<dbReference type="PANTHER" id="PTHR11108">
    <property type="entry name" value="FERROCHELATASE"/>
    <property type="match status" value="1"/>
</dbReference>
<comment type="function">
    <text evidence="9 10">Catalyzes the ferrous insertion into protoporphyrin IX.</text>
</comment>
<evidence type="ECO:0000256" key="4">
    <source>
        <dbReference type="ARBA" id="ARBA00023004"/>
    </source>
</evidence>
<name>A0A5E4Z7U3_9BURK</name>
<dbReference type="FunFam" id="3.40.50.1400:FF:000002">
    <property type="entry name" value="Ferrochelatase"/>
    <property type="match status" value="1"/>
</dbReference>
<comment type="pathway">
    <text evidence="9 10">Porphyrin-containing compound metabolism; protoheme biosynthesis; protoheme from protoporphyrin-IX: step 1/1.</text>
</comment>
<keyword evidence="5 9" id="KW-0350">Heme biosynthesis</keyword>
<protein>
    <recommendedName>
        <fullName evidence="9 10">Ferrochelatase</fullName>
        <ecNumber evidence="9 10">4.98.1.1</ecNumber>
    </recommendedName>
    <alternativeName>
        <fullName evidence="9">Heme synthase</fullName>
    </alternativeName>
    <alternativeName>
        <fullName evidence="9">Protoheme ferro-lyase</fullName>
    </alternativeName>
</protein>
<evidence type="ECO:0000313" key="11">
    <source>
        <dbReference type="EMBL" id="VVE57206.1"/>
    </source>
</evidence>
<comment type="similarity">
    <text evidence="1 9 10">Belongs to the ferrochelatase family.</text>
</comment>
<keyword evidence="6 9" id="KW-0456">Lyase</keyword>
<dbReference type="InterPro" id="IPR019772">
    <property type="entry name" value="Ferrochelatase_AS"/>
</dbReference>
<feature type="binding site" evidence="9">
    <location>
        <position position="214"/>
    </location>
    <ligand>
        <name>Fe(2+)</name>
        <dbReference type="ChEBI" id="CHEBI:29033"/>
    </ligand>
</feature>
<dbReference type="SUPFAM" id="SSF53800">
    <property type="entry name" value="Chelatase"/>
    <property type="match status" value="1"/>
</dbReference>
<keyword evidence="12" id="KW-1185">Reference proteome</keyword>
<dbReference type="NCBIfam" id="TIGR00109">
    <property type="entry name" value="hemH"/>
    <property type="match status" value="1"/>
</dbReference>
<dbReference type="GO" id="GO:0005737">
    <property type="term" value="C:cytoplasm"/>
    <property type="evidence" value="ECO:0007669"/>
    <property type="project" value="UniProtKB-SubCell"/>
</dbReference>
<evidence type="ECO:0000256" key="9">
    <source>
        <dbReference type="HAMAP-Rule" id="MF_00323"/>
    </source>
</evidence>
<evidence type="ECO:0000313" key="12">
    <source>
        <dbReference type="Proteomes" id="UP000414233"/>
    </source>
</evidence>
<dbReference type="EC" id="4.98.1.1" evidence="9 10"/>
<dbReference type="EMBL" id="CABPRZ010000033">
    <property type="protein sequence ID" value="VVE57206.1"/>
    <property type="molecule type" value="Genomic_DNA"/>
</dbReference>
<dbReference type="UniPathway" id="UPA00252">
    <property type="reaction ID" value="UER00325"/>
</dbReference>
<keyword evidence="7 9" id="KW-0627">Porphyrin biosynthesis</keyword>
<dbReference type="PANTHER" id="PTHR11108:SF1">
    <property type="entry name" value="FERROCHELATASE, MITOCHONDRIAL"/>
    <property type="match status" value="1"/>
</dbReference>
<accession>A0A5E4Z7U3</accession>
<dbReference type="Proteomes" id="UP000414233">
    <property type="component" value="Unassembled WGS sequence"/>
</dbReference>
<dbReference type="InterPro" id="IPR033644">
    <property type="entry name" value="Ferrochelatase_C"/>
</dbReference>
<dbReference type="CDD" id="cd03411">
    <property type="entry name" value="Ferrochelatase_N"/>
    <property type="match status" value="1"/>
</dbReference>
<evidence type="ECO:0000256" key="10">
    <source>
        <dbReference type="RuleBase" id="RU000607"/>
    </source>
</evidence>
<keyword evidence="4 9" id="KW-0408">Iron</keyword>
<reference evidence="11 12" key="1">
    <citation type="submission" date="2019-08" db="EMBL/GenBank/DDBJ databases">
        <authorList>
            <person name="Peeters C."/>
        </authorList>
    </citation>
    <scope>NUCLEOTIDE SEQUENCE [LARGE SCALE GENOMIC DNA]</scope>
    <source>
        <strain evidence="11 12">LMG 30175</strain>
    </source>
</reference>
<dbReference type="GO" id="GO:0004325">
    <property type="term" value="F:ferrochelatase activity"/>
    <property type="evidence" value="ECO:0007669"/>
    <property type="project" value="UniProtKB-UniRule"/>
</dbReference>
<dbReference type="Pfam" id="PF00762">
    <property type="entry name" value="Ferrochelatase"/>
    <property type="match status" value="1"/>
</dbReference>
<sequence>MRFDQEPIASYGQTGKTAVLLINLGTPDEPRPAAVRRYLREFLSDPRVVEIPAALWQPLLRLVILPLRGRQSAQKYAKVWMREGSPLKVHTEHQTAALRQLLLANDYDVIVDYAMRYGNPSISDKMRQLRQAGVERILVLPLYPQYSSSTTAAAADEVFRVLRHLRNQPDVRTVRQYHDHPSYIDALRQQVEAYWQQHGRPDFAAGERLLLSFHGVPRRTLDLGDPYHDQCLKTGKLLAEALQLSETACRLTFQSRFGKAEWLQPYTAPTLEELGRAGTSRVDVFCPGFTSDCLETLEEINMEGRHAYAAAGGRAFHFIPCLNASPAWITALGEIAARHLQGWPILPEAEAEATRARAEASAAARQGVRA</sequence>
<keyword evidence="2 9" id="KW-0963">Cytoplasm</keyword>
<dbReference type="Gene3D" id="3.40.50.1400">
    <property type="match status" value="2"/>
</dbReference>
<feature type="binding site" evidence="9">
    <location>
        <position position="295"/>
    </location>
    <ligand>
        <name>Fe(2+)</name>
        <dbReference type="ChEBI" id="CHEBI:29033"/>
    </ligand>
</feature>
<evidence type="ECO:0000256" key="7">
    <source>
        <dbReference type="ARBA" id="ARBA00023244"/>
    </source>
</evidence>
<dbReference type="CDD" id="cd00419">
    <property type="entry name" value="Ferrochelatase_C"/>
    <property type="match status" value="1"/>
</dbReference>
<evidence type="ECO:0000256" key="8">
    <source>
        <dbReference type="ARBA" id="ARBA00024536"/>
    </source>
</evidence>
<gene>
    <name evidence="9 11" type="primary">hemH</name>
    <name evidence="11" type="ORF">PTE30175_05075</name>
</gene>
<comment type="subcellular location">
    <subcellularLocation>
        <location evidence="9 10">Cytoplasm</location>
    </subcellularLocation>
</comment>
<dbReference type="OrthoDB" id="9809741at2"/>
<dbReference type="PROSITE" id="PS00534">
    <property type="entry name" value="FERROCHELATASE"/>
    <property type="match status" value="1"/>
</dbReference>
<comment type="catalytic activity">
    <reaction evidence="8">
        <text>Fe-coproporphyrin III + 2 H(+) = coproporphyrin III + Fe(2+)</text>
        <dbReference type="Rhea" id="RHEA:49572"/>
        <dbReference type="ChEBI" id="CHEBI:15378"/>
        <dbReference type="ChEBI" id="CHEBI:29033"/>
        <dbReference type="ChEBI" id="CHEBI:68438"/>
        <dbReference type="ChEBI" id="CHEBI:131725"/>
        <dbReference type="EC" id="4.99.1.9"/>
    </reaction>
    <physiologicalReaction direction="right-to-left" evidence="8">
        <dbReference type="Rhea" id="RHEA:49574"/>
    </physiologicalReaction>
</comment>
<evidence type="ECO:0000256" key="6">
    <source>
        <dbReference type="ARBA" id="ARBA00023239"/>
    </source>
</evidence>
<evidence type="ECO:0000256" key="2">
    <source>
        <dbReference type="ARBA" id="ARBA00022490"/>
    </source>
</evidence>
<comment type="catalytic activity">
    <reaction evidence="9 10">
        <text>heme b + 2 H(+) = protoporphyrin IX + Fe(2+)</text>
        <dbReference type="Rhea" id="RHEA:22584"/>
        <dbReference type="ChEBI" id="CHEBI:15378"/>
        <dbReference type="ChEBI" id="CHEBI:29033"/>
        <dbReference type="ChEBI" id="CHEBI:57306"/>
        <dbReference type="ChEBI" id="CHEBI:60344"/>
        <dbReference type="EC" id="4.98.1.1"/>
    </reaction>
</comment>
<dbReference type="AlphaFoldDB" id="A0A5E4Z7U3"/>
<dbReference type="HAMAP" id="MF_00323">
    <property type="entry name" value="Ferrochelatase"/>
    <property type="match status" value="1"/>
</dbReference>
<keyword evidence="3 9" id="KW-0479">Metal-binding</keyword>
<evidence type="ECO:0000256" key="5">
    <source>
        <dbReference type="ARBA" id="ARBA00023133"/>
    </source>
</evidence>
<dbReference type="RefSeq" id="WP_150699810.1">
    <property type="nucleotide sequence ID" value="NZ_CABPRZ010000033.1"/>
</dbReference>
<organism evidence="11 12">
    <name type="scientific">Pandoraea terrae</name>
    <dbReference type="NCBI Taxonomy" id="1537710"/>
    <lineage>
        <taxon>Bacteria</taxon>
        <taxon>Pseudomonadati</taxon>
        <taxon>Pseudomonadota</taxon>
        <taxon>Betaproteobacteria</taxon>
        <taxon>Burkholderiales</taxon>
        <taxon>Burkholderiaceae</taxon>
        <taxon>Pandoraea</taxon>
    </lineage>
</organism>
<evidence type="ECO:0000256" key="3">
    <source>
        <dbReference type="ARBA" id="ARBA00022723"/>
    </source>
</evidence>
<dbReference type="InterPro" id="IPR001015">
    <property type="entry name" value="Ferrochelatase"/>
</dbReference>
<evidence type="ECO:0000256" key="1">
    <source>
        <dbReference type="ARBA" id="ARBA00007718"/>
    </source>
</evidence>
<dbReference type="GO" id="GO:0046872">
    <property type="term" value="F:metal ion binding"/>
    <property type="evidence" value="ECO:0007669"/>
    <property type="project" value="UniProtKB-KW"/>
</dbReference>
<dbReference type="InterPro" id="IPR033659">
    <property type="entry name" value="Ferrochelatase_N"/>
</dbReference>
<proteinExistence type="inferred from homology"/>